<name>A0ACB8Q571_9AGAM</name>
<comment type="caution">
    <text evidence="1">The sequence shown here is derived from an EMBL/GenBank/DDBJ whole genome shotgun (WGS) entry which is preliminary data.</text>
</comment>
<organism evidence="1 2">
    <name type="scientific">Vararia minispora EC-137</name>
    <dbReference type="NCBI Taxonomy" id="1314806"/>
    <lineage>
        <taxon>Eukaryota</taxon>
        <taxon>Fungi</taxon>
        <taxon>Dikarya</taxon>
        <taxon>Basidiomycota</taxon>
        <taxon>Agaricomycotina</taxon>
        <taxon>Agaricomycetes</taxon>
        <taxon>Russulales</taxon>
        <taxon>Lachnocladiaceae</taxon>
        <taxon>Vararia</taxon>
    </lineage>
</organism>
<evidence type="ECO:0000313" key="1">
    <source>
        <dbReference type="EMBL" id="KAI0026919.1"/>
    </source>
</evidence>
<sequence length="225" mass="25021">MFKDKMRMDDTTFKALQTSIRKVTSKKFDKSKTARSQPSEIMQAIKDEVMKTHSNLLAKYDEEWPVHVLTIAYIENRAAYERRRHNLQLQRDRVKKDTRRASSQGVSDDSGDGAIVLTLTYTGSNMEIDQYSGASASAQTPLRITDETPYSVKQHFVAVLVAAAKEGCHDIVLALLNAGVEADGTIGVDDFALFDIAYETALGAAILHRRPEIVTTLLKNGAHFS</sequence>
<proteinExistence type="predicted"/>
<dbReference type="Proteomes" id="UP000814128">
    <property type="component" value="Unassembled WGS sequence"/>
</dbReference>
<accession>A0ACB8Q571</accession>
<dbReference type="EMBL" id="MU274109">
    <property type="protein sequence ID" value="KAI0026919.1"/>
    <property type="molecule type" value="Genomic_DNA"/>
</dbReference>
<protein>
    <submittedName>
        <fullName evidence="1">Uncharacterized protein</fullName>
    </submittedName>
</protein>
<keyword evidence="2" id="KW-1185">Reference proteome</keyword>
<gene>
    <name evidence="1" type="ORF">K488DRAFT_74968</name>
</gene>
<reference evidence="1" key="1">
    <citation type="submission" date="2021-02" db="EMBL/GenBank/DDBJ databases">
        <authorList>
            <consortium name="DOE Joint Genome Institute"/>
            <person name="Ahrendt S."/>
            <person name="Looney B.P."/>
            <person name="Miyauchi S."/>
            <person name="Morin E."/>
            <person name="Drula E."/>
            <person name="Courty P.E."/>
            <person name="Chicoki N."/>
            <person name="Fauchery L."/>
            <person name="Kohler A."/>
            <person name="Kuo A."/>
            <person name="Labutti K."/>
            <person name="Pangilinan J."/>
            <person name="Lipzen A."/>
            <person name="Riley R."/>
            <person name="Andreopoulos W."/>
            <person name="He G."/>
            <person name="Johnson J."/>
            <person name="Barry K.W."/>
            <person name="Grigoriev I.V."/>
            <person name="Nagy L."/>
            <person name="Hibbett D."/>
            <person name="Henrissat B."/>
            <person name="Matheny P.B."/>
            <person name="Labbe J."/>
            <person name="Martin F."/>
        </authorList>
    </citation>
    <scope>NUCLEOTIDE SEQUENCE</scope>
    <source>
        <strain evidence="1">EC-137</strain>
    </source>
</reference>
<evidence type="ECO:0000313" key="2">
    <source>
        <dbReference type="Proteomes" id="UP000814128"/>
    </source>
</evidence>
<reference evidence="1" key="2">
    <citation type="journal article" date="2022" name="New Phytol.">
        <title>Evolutionary transition to the ectomycorrhizal habit in the genomes of a hyperdiverse lineage of mushroom-forming fungi.</title>
        <authorList>
            <person name="Looney B."/>
            <person name="Miyauchi S."/>
            <person name="Morin E."/>
            <person name="Drula E."/>
            <person name="Courty P.E."/>
            <person name="Kohler A."/>
            <person name="Kuo A."/>
            <person name="LaButti K."/>
            <person name="Pangilinan J."/>
            <person name="Lipzen A."/>
            <person name="Riley R."/>
            <person name="Andreopoulos W."/>
            <person name="He G."/>
            <person name="Johnson J."/>
            <person name="Nolan M."/>
            <person name="Tritt A."/>
            <person name="Barry K.W."/>
            <person name="Grigoriev I.V."/>
            <person name="Nagy L.G."/>
            <person name="Hibbett D."/>
            <person name="Henrissat B."/>
            <person name="Matheny P.B."/>
            <person name="Labbe J."/>
            <person name="Martin F.M."/>
        </authorList>
    </citation>
    <scope>NUCLEOTIDE SEQUENCE</scope>
    <source>
        <strain evidence="1">EC-137</strain>
    </source>
</reference>